<dbReference type="PROSITE" id="PS50030">
    <property type="entry name" value="UBA"/>
    <property type="match status" value="3"/>
</dbReference>
<dbReference type="Gene3D" id="1.10.8.10">
    <property type="entry name" value="DNA helicase RuvA subunit, C-terminal domain"/>
    <property type="match status" value="3"/>
</dbReference>
<dbReference type="InterPro" id="IPR029071">
    <property type="entry name" value="Ubiquitin-like_domsf"/>
</dbReference>
<dbReference type="AlphaFoldDB" id="A0A671NI83"/>
<feature type="domain" description="UBA" evidence="3">
    <location>
        <begin position="410"/>
        <end position="455"/>
    </location>
</feature>
<reference evidence="4" key="2">
    <citation type="submission" date="2025-09" db="UniProtKB">
        <authorList>
            <consortium name="Ensembl"/>
        </authorList>
    </citation>
    <scope>IDENTIFICATION</scope>
</reference>
<name>A0A671NI83_9TELE</name>
<sequence>MEEKHKQSVLISLLRQDQVQLWTEPFISDQQSIRELAQKYVSSTEFTLEEVISTLESIRADTSRKDEGNKQFKETAVASLELHLPRTIKKRKVLLKTKLDITTQELKKLIGEEYGFKHFNLILMGKTLSPGKRLDEQNVKNNSKIMVLVVSSEQEKTEMLKKEEKKRQQDEGLQRTQKGFQILSERDGSEDPATTPFLEVADQKGNPLQIPDSERKALILAMGFHEKGRALMKKRNHSAALSHLLQADEQFNKCNSALLRTVDNYAVLQLDVVWCYQALQQLDCLNDARQRLERAEECFKRCYGEQQSRLQQIKGHTGGEDVLFLRLYLLQSLLAYHDGNKNQALNKLRNVEELLGQLFLDPAKMLRLMTLGFSEQEARLGLRACRGDMEEAERLISQRKKEKKELKEREREKRRRRLQDISTLVELGFSKTEAARALHQTRGDVDKAYTVLLDGAEAQSSDRQTKLDQVCSCQLLELGFQKDMADSALSIMGEDLAQATQMLLDNQGVVPPDLLSPSPPSSSSEEPSTSSDSTGEASIRSHEDLVNEVLEDIPRHEEDYLDLTLDEEQELINYLAPRCTCGRGSSALHTSPT</sequence>
<dbReference type="InterPro" id="IPR015940">
    <property type="entry name" value="UBA"/>
</dbReference>
<reference evidence="4" key="1">
    <citation type="submission" date="2025-08" db="UniProtKB">
        <authorList>
            <consortium name="Ensembl"/>
        </authorList>
    </citation>
    <scope>IDENTIFICATION</scope>
</reference>
<dbReference type="CDD" id="cd14291">
    <property type="entry name" value="UBA1_NUB1_like"/>
    <property type="match status" value="1"/>
</dbReference>
<feature type="compositionally biased region" description="Low complexity" evidence="2">
    <location>
        <begin position="511"/>
        <end position="534"/>
    </location>
</feature>
<evidence type="ECO:0000313" key="5">
    <source>
        <dbReference type="Proteomes" id="UP000472260"/>
    </source>
</evidence>
<dbReference type="GO" id="GO:2000058">
    <property type="term" value="P:regulation of ubiquitin-dependent protein catabolic process"/>
    <property type="evidence" value="ECO:0007669"/>
    <property type="project" value="TreeGrafter"/>
</dbReference>
<gene>
    <name evidence="4" type="primary">nub1</name>
</gene>
<evidence type="ECO:0000259" key="3">
    <source>
        <dbReference type="PROSITE" id="PS50030"/>
    </source>
</evidence>
<evidence type="ECO:0000256" key="1">
    <source>
        <dbReference type="SAM" id="Coils"/>
    </source>
</evidence>
<feature type="domain" description="UBA" evidence="3">
    <location>
        <begin position="359"/>
        <end position="399"/>
    </location>
</feature>
<evidence type="ECO:0000313" key="4">
    <source>
        <dbReference type="Ensembl" id="ENSSANP00000045203.1"/>
    </source>
</evidence>
<feature type="region of interest" description="Disordered" evidence="2">
    <location>
        <begin position="157"/>
        <end position="195"/>
    </location>
</feature>
<feature type="domain" description="UBA" evidence="3">
    <location>
        <begin position="466"/>
        <end position="506"/>
    </location>
</feature>
<feature type="region of interest" description="Disordered" evidence="2">
    <location>
        <begin position="508"/>
        <end position="544"/>
    </location>
</feature>
<dbReference type="SUPFAM" id="SSF46934">
    <property type="entry name" value="UBA-like"/>
    <property type="match status" value="3"/>
</dbReference>
<evidence type="ECO:0000256" key="2">
    <source>
        <dbReference type="SAM" id="MobiDB-lite"/>
    </source>
</evidence>
<dbReference type="Ensembl" id="ENSSANT00000048079.1">
    <property type="protein sequence ID" value="ENSSANP00000045203.1"/>
    <property type="gene ID" value="ENSSANG00000022830.1"/>
</dbReference>
<dbReference type="SMART" id="SM00165">
    <property type="entry name" value="UBA"/>
    <property type="match status" value="3"/>
</dbReference>
<keyword evidence="1" id="KW-0175">Coiled coil</keyword>
<dbReference type="Pfam" id="PF18037">
    <property type="entry name" value="Ubiquitin_5"/>
    <property type="match status" value="1"/>
</dbReference>
<feature type="coiled-coil region" evidence="1">
    <location>
        <begin position="382"/>
        <end position="419"/>
    </location>
</feature>
<organism evidence="4 5">
    <name type="scientific">Sinocyclocheilus anshuiensis</name>
    <dbReference type="NCBI Taxonomy" id="1608454"/>
    <lineage>
        <taxon>Eukaryota</taxon>
        <taxon>Metazoa</taxon>
        <taxon>Chordata</taxon>
        <taxon>Craniata</taxon>
        <taxon>Vertebrata</taxon>
        <taxon>Euteleostomi</taxon>
        <taxon>Actinopterygii</taxon>
        <taxon>Neopterygii</taxon>
        <taxon>Teleostei</taxon>
        <taxon>Ostariophysi</taxon>
        <taxon>Cypriniformes</taxon>
        <taxon>Cyprinidae</taxon>
        <taxon>Cyprininae</taxon>
        <taxon>Sinocyclocheilus</taxon>
    </lineage>
</organism>
<dbReference type="InterPro" id="IPR041207">
    <property type="entry name" value="NUB1_ubiquitin-like_dom"/>
</dbReference>
<dbReference type="PANTHER" id="PTHR12948">
    <property type="entry name" value="NEDD8 ULTIMATE BUSTER-1 BS4 PROTEIN"/>
    <property type="match status" value="1"/>
</dbReference>
<dbReference type="Pfam" id="PF00627">
    <property type="entry name" value="UBA"/>
    <property type="match status" value="2"/>
</dbReference>
<dbReference type="InterPro" id="IPR039749">
    <property type="entry name" value="NUB1"/>
</dbReference>
<keyword evidence="5" id="KW-1185">Reference proteome</keyword>
<dbReference type="PANTHER" id="PTHR12948:SF3">
    <property type="entry name" value="NEDD8 ULTIMATE BUSTER 1"/>
    <property type="match status" value="1"/>
</dbReference>
<accession>A0A671NI83</accession>
<dbReference type="CDD" id="cd17062">
    <property type="entry name" value="Ubl_NUB1"/>
    <property type="match status" value="1"/>
</dbReference>
<protein>
    <submittedName>
        <fullName evidence="4">NEDD8 ultimate buster 1-like</fullName>
    </submittedName>
</protein>
<dbReference type="Gene3D" id="3.10.20.90">
    <property type="entry name" value="Phosphatidylinositol 3-kinase Catalytic Subunit, Chain A, domain 1"/>
    <property type="match status" value="1"/>
</dbReference>
<proteinExistence type="predicted"/>
<dbReference type="Proteomes" id="UP000472260">
    <property type="component" value="Unassembled WGS sequence"/>
</dbReference>
<dbReference type="InterPro" id="IPR009060">
    <property type="entry name" value="UBA-like_sf"/>
</dbReference>
<dbReference type="SUPFAM" id="SSF54236">
    <property type="entry name" value="Ubiquitin-like"/>
    <property type="match status" value="1"/>
</dbReference>
<feature type="compositionally biased region" description="Basic and acidic residues" evidence="2">
    <location>
        <begin position="157"/>
        <end position="173"/>
    </location>
</feature>